<dbReference type="OrthoDB" id="4509965at2759"/>
<reference evidence="2 3" key="1">
    <citation type="submission" date="2016-12" db="EMBL/GenBank/DDBJ databases">
        <title>The genomes of Aspergillus section Nigri reveals drivers in fungal speciation.</title>
        <authorList>
            <consortium name="DOE Joint Genome Institute"/>
            <person name="Vesth T.C."/>
            <person name="Nybo J."/>
            <person name="Theobald S."/>
            <person name="Brandl J."/>
            <person name="Frisvad J.C."/>
            <person name="Nielsen K.F."/>
            <person name="Lyhne E.K."/>
            <person name="Kogle M.E."/>
            <person name="Kuo A."/>
            <person name="Riley R."/>
            <person name="Clum A."/>
            <person name="Nolan M."/>
            <person name="Lipzen A."/>
            <person name="Salamov A."/>
            <person name="Henrissat B."/>
            <person name="Wiebenga A."/>
            <person name="De Vries R.P."/>
            <person name="Grigoriev I.V."/>
            <person name="Mortensen U.H."/>
            <person name="Andersen M.R."/>
            <person name="Baker S.E."/>
        </authorList>
    </citation>
    <scope>NUCLEOTIDE SEQUENCE [LARGE SCALE GENOMIC DNA]</scope>
    <source>
        <strain evidence="2 3">IBT 23096</strain>
    </source>
</reference>
<dbReference type="VEuPathDB" id="FungiDB:P170DRAFT_514130"/>
<name>A0A2I2FT72_9EURO</name>
<evidence type="ECO:0000256" key="1">
    <source>
        <dbReference type="SAM" id="MobiDB-lite"/>
    </source>
</evidence>
<comment type="caution">
    <text evidence="2">The sequence shown here is derived from an EMBL/GenBank/DDBJ whole genome shotgun (WGS) entry which is preliminary data.</text>
</comment>
<proteinExistence type="predicted"/>
<feature type="compositionally biased region" description="Polar residues" evidence="1">
    <location>
        <begin position="1"/>
        <end position="16"/>
    </location>
</feature>
<dbReference type="Proteomes" id="UP000234275">
    <property type="component" value="Unassembled WGS sequence"/>
</dbReference>
<feature type="region of interest" description="Disordered" evidence="1">
    <location>
        <begin position="120"/>
        <end position="143"/>
    </location>
</feature>
<feature type="region of interest" description="Disordered" evidence="1">
    <location>
        <begin position="81"/>
        <end position="106"/>
    </location>
</feature>
<dbReference type="SUPFAM" id="SSF51101">
    <property type="entry name" value="Mannose-binding lectins"/>
    <property type="match status" value="1"/>
</dbReference>
<accession>A0A2I2FT72</accession>
<dbReference type="EMBL" id="MSFO01000010">
    <property type="protein sequence ID" value="PLB43814.1"/>
    <property type="molecule type" value="Genomic_DNA"/>
</dbReference>
<organism evidence="2 3">
    <name type="scientific">Aspergillus steynii IBT 23096</name>
    <dbReference type="NCBI Taxonomy" id="1392250"/>
    <lineage>
        <taxon>Eukaryota</taxon>
        <taxon>Fungi</taxon>
        <taxon>Dikarya</taxon>
        <taxon>Ascomycota</taxon>
        <taxon>Pezizomycotina</taxon>
        <taxon>Eurotiomycetes</taxon>
        <taxon>Eurotiomycetidae</taxon>
        <taxon>Eurotiales</taxon>
        <taxon>Aspergillaceae</taxon>
        <taxon>Aspergillus</taxon>
        <taxon>Aspergillus subgen. Circumdati</taxon>
    </lineage>
</organism>
<dbReference type="GeneID" id="36562882"/>
<gene>
    <name evidence="2" type="ORF">P170DRAFT_514130</name>
</gene>
<feature type="compositionally biased region" description="Low complexity" evidence="1">
    <location>
        <begin position="29"/>
        <end position="43"/>
    </location>
</feature>
<evidence type="ECO:0008006" key="4">
    <source>
        <dbReference type="Google" id="ProtNLM"/>
    </source>
</evidence>
<protein>
    <recommendedName>
        <fullName evidence="4">Jacalin-type lectin domain-containing protein</fullName>
    </recommendedName>
</protein>
<evidence type="ECO:0000313" key="3">
    <source>
        <dbReference type="Proteomes" id="UP000234275"/>
    </source>
</evidence>
<sequence length="230" mass="24151">MDLSTSNPSINQTPTPTRDILTNPPAFPASPATTTLFTNPPTTPIQTIQTYETPDRQLTGIRVTWMNGDRARLGVCGEDLGTSTSTSTSTGIGTGISTSTGATDSGSGAGAGVGIGNTSASASTGAETGTGTGTGTEISTSTKPQTIRKTFAFDRQERIQIMYVYVGSTQVDGFWFVTNKQKSFFPGRSSERREMSDLGSGVLVGMEGREKLDEEGRVEGILGLGVSFRR</sequence>
<dbReference type="AlphaFoldDB" id="A0A2I2FT72"/>
<dbReference type="RefSeq" id="XP_024699116.1">
    <property type="nucleotide sequence ID" value="XM_024855176.1"/>
</dbReference>
<keyword evidence="3" id="KW-1185">Reference proteome</keyword>
<evidence type="ECO:0000313" key="2">
    <source>
        <dbReference type="EMBL" id="PLB43814.1"/>
    </source>
</evidence>
<feature type="region of interest" description="Disordered" evidence="1">
    <location>
        <begin position="1"/>
        <end position="43"/>
    </location>
</feature>
<dbReference type="InterPro" id="IPR036404">
    <property type="entry name" value="Jacalin-like_lectin_dom_sf"/>
</dbReference>